<accession>A0AAV7PFS8</accession>
<gene>
    <name evidence="1" type="ORF">NDU88_005570</name>
</gene>
<name>A0AAV7PFS8_PLEWA</name>
<comment type="caution">
    <text evidence="1">The sequence shown here is derived from an EMBL/GenBank/DDBJ whole genome shotgun (WGS) entry which is preliminary data.</text>
</comment>
<dbReference type="PANTHER" id="PTHR31635:SF196">
    <property type="entry name" value="REVERSE TRANSCRIPTASE DOMAIN-CONTAINING PROTEIN-RELATED"/>
    <property type="match status" value="1"/>
</dbReference>
<dbReference type="PANTHER" id="PTHR31635">
    <property type="entry name" value="REVERSE TRANSCRIPTASE DOMAIN-CONTAINING PROTEIN-RELATED"/>
    <property type="match status" value="1"/>
</dbReference>
<evidence type="ECO:0000313" key="1">
    <source>
        <dbReference type="EMBL" id="KAJ1127167.1"/>
    </source>
</evidence>
<dbReference type="AlphaFoldDB" id="A0AAV7PFS8"/>
<protein>
    <submittedName>
        <fullName evidence="1">Uncharacterized protein</fullName>
    </submittedName>
</protein>
<reference evidence="1" key="1">
    <citation type="journal article" date="2022" name="bioRxiv">
        <title>Sequencing and chromosome-scale assembly of the giantPleurodeles waltlgenome.</title>
        <authorList>
            <person name="Brown T."/>
            <person name="Elewa A."/>
            <person name="Iarovenko S."/>
            <person name="Subramanian E."/>
            <person name="Araus A.J."/>
            <person name="Petzold A."/>
            <person name="Susuki M."/>
            <person name="Suzuki K.-i.T."/>
            <person name="Hayashi T."/>
            <person name="Toyoda A."/>
            <person name="Oliveira C."/>
            <person name="Osipova E."/>
            <person name="Leigh N.D."/>
            <person name="Simon A."/>
            <person name="Yun M.H."/>
        </authorList>
    </citation>
    <scope>NUCLEOTIDE SEQUENCE</scope>
    <source>
        <strain evidence="1">20211129_DDA</strain>
        <tissue evidence="1">Liver</tissue>
    </source>
</reference>
<dbReference type="EMBL" id="JANPWB010000011">
    <property type="protein sequence ID" value="KAJ1127167.1"/>
    <property type="molecule type" value="Genomic_DNA"/>
</dbReference>
<evidence type="ECO:0000313" key="2">
    <source>
        <dbReference type="Proteomes" id="UP001066276"/>
    </source>
</evidence>
<sequence>MTAAGGSKEIERVSTATIRGQLVRDAAIANAQRRDKQRALEDCIAQTTREYTLTPSPSTRRHLKRAKMELNALFTSQAEYTLQRLKGHHYEHGEKAGQLLATELRQREAALAISALHGNNAMFIAHPQAIADEFGCFYQTLYTLETVEDQDKLTTLFEKANIPSLSEAGRALLEGDISKEEIEQAIAKLPYHKAPGEGGFSAEFHKWTERIR</sequence>
<dbReference type="Proteomes" id="UP001066276">
    <property type="component" value="Chromosome 7"/>
</dbReference>
<proteinExistence type="predicted"/>
<keyword evidence="2" id="KW-1185">Reference proteome</keyword>
<organism evidence="1 2">
    <name type="scientific">Pleurodeles waltl</name>
    <name type="common">Iberian ribbed newt</name>
    <dbReference type="NCBI Taxonomy" id="8319"/>
    <lineage>
        <taxon>Eukaryota</taxon>
        <taxon>Metazoa</taxon>
        <taxon>Chordata</taxon>
        <taxon>Craniata</taxon>
        <taxon>Vertebrata</taxon>
        <taxon>Euteleostomi</taxon>
        <taxon>Amphibia</taxon>
        <taxon>Batrachia</taxon>
        <taxon>Caudata</taxon>
        <taxon>Salamandroidea</taxon>
        <taxon>Salamandridae</taxon>
        <taxon>Pleurodelinae</taxon>
        <taxon>Pleurodeles</taxon>
    </lineage>
</organism>